<evidence type="ECO:0000313" key="3">
    <source>
        <dbReference type="EMBL" id="KAG7547689.1"/>
    </source>
</evidence>
<dbReference type="EMBL" id="JAEFBJ010000012">
    <property type="protein sequence ID" value="KAG7547689.1"/>
    <property type="molecule type" value="Genomic_DNA"/>
</dbReference>
<dbReference type="PANTHER" id="PTHR32410:SF167">
    <property type="entry name" value="CYSTEINE_HISTIDINE-RICH C1 DOMAIN FAMILY PROTEIN"/>
    <property type="match status" value="1"/>
</dbReference>
<evidence type="ECO:0000313" key="4">
    <source>
        <dbReference type="Proteomes" id="UP000694251"/>
    </source>
</evidence>
<dbReference type="InterPro" id="IPR002219">
    <property type="entry name" value="PKC_DAG/PE"/>
</dbReference>
<dbReference type="SMART" id="SM00109">
    <property type="entry name" value="C1"/>
    <property type="match status" value="2"/>
</dbReference>
<proteinExistence type="predicted"/>
<protein>
    <submittedName>
        <fullName evidence="3">DC1</fullName>
    </submittedName>
</protein>
<dbReference type="InterPro" id="IPR054483">
    <property type="entry name" value="DC1-like_CT"/>
</dbReference>
<keyword evidence="1" id="KW-0677">Repeat</keyword>
<sequence length="645" mass="74654">MPSFTILDKHYALFTTRGLQCDGCNRGKDYYSEGYRCIQTRLYFHNECARSGLEIRNLYHPQHSLHLKVLAANEDVNGECKLCRGNLAKMYYYCSICDFAIDLICARKEVVTKIEGAKTHEHSLSLVSKMIMFTCHLCGLLDDRFPYACNLCDLSFHKDCAESTPDINYSCHPKHLLKRLTHVPSYTDGKCCLCGNKLHNLFYHCSICNFSVDVNCAKNPPAFTLTHLKAHEHSLILMPQRSFVCSACGMDDDPNPYVCPQCNFMIHRNCIDIPRVIKIYRHDHRIYYNQYLDAGDWKCGVCHKEINWTCGAYSCSECPDLAIHLRCATRFEIWDGVELEGISENTLEVKPYEEIEEGVIKHFSHEKHTLKLTEESDANDECIWCKACTYPIFSSPSYSCMECDDFSLHKKCAYLPKKKIDSFYKISTTLITDLPAYEISFCDACQNFFQGFRYESDDNRIVLDVRCGSISEPFFHESHPHLLYANYSSGDRICNACGDKATMVLSCEECEFDLDLKCSSMPTIVKHENDKDHFLSLCYGEKKRDQCWCDICEETINQEKWFYSCGHCGITFHIRCTLGDFIWIKPGKHNKFSNIIYVILNNRATRPFCDCCNSRCKYRTILIYRGSTLCSQQCFRKKLREILNW</sequence>
<evidence type="ECO:0000256" key="1">
    <source>
        <dbReference type="ARBA" id="ARBA00022737"/>
    </source>
</evidence>
<name>A0A8T1YNV1_ARASU</name>
<dbReference type="Pfam" id="PF22926">
    <property type="entry name" value="C1-like_CT"/>
    <property type="match status" value="1"/>
</dbReference>
<dbReference type="PROSITE" id="PS50081">
    <property type="entry name" value="ZF_DAG_PE_2"/>
    <property type="match status" value="1"/>
</dbReference>
<dbReference type="InterPro" id="IPR053192">
    <property type="entry name" value="Vacuole_Formation_Reg"/>
</dbReference>
<dbReference type="PANTHER" id="PTHR32410">
    <property type="entry name" value="CYSTEINE/HISTIDINE-RICH C1 DOMAIN FAMILY PROTEIN"/>
    <property type="match status" value="1"/>
</dbReference>
<dbReference type="OrthoDB" id="938199at2759"/>
<comment type="caution">
    <text evidence="3">The sequence shown here is derived from an EMBL/GenBank/DDBJ whole genome shotgun (WGS) entry which is preliminary data.</text>
</comment>
<dbReference type="Pfam" id="PF03107">
    <property type="entry name" value="C1_2"/>
    <property type="match status" value="8"/>
</dbReference>
<organism evidence="3 4">
    <name type="scientific">Arabidopsis suecica</name>
    <name type="common">Swedish thale-cress</name>
    <name type="synonym">Cardaminopsis suecica</name>
    <dbReference type="NCBI Taxonomy" id="45249"/>
    <lineage>
        <taxon>Eukaryota</taxon>
        <taxon>Viridiplantae</taxon>
        <taxon>Streptophyta</taxon>
        <taxon>Embryophyta</taxon>
        <taxon>Tracheophyta</taxon>
        <taxon>Spermatophyta</taxon>
        <taxon>Magnoliopsida</taxon>
        <taxon>eudicotyledons</taxon>
        <taxon>Gunneridae</taxon>
        <taxon>Pentapetalae</taxon>
        <taxon>rosids</taxon>
        <taxon>malvids</taxon>
        <taxon>Brassicales</taxon>
        <taxon>Brassicaceae</taxon>
        <taxon>Camelineae</taxon>
        <taxon>Arabidopsis</taxon>
    </lineage>
</organism>
<keyword evidence="4" id="KW-1185">Reference proteome</keyword>
<dbReference type="InterPro" id="IPR004146">
    <property type="entry name" value="DC1"/>
</dbReference>
<dbReference type="Proteomes" id="UP000694251">
    <property type="component" value="Chromosome 12"/>
</dbReference>
<gene>
    <name evidence="3" type="ORF">ISN44_As12g029080</name>
</gene>
<accession>A0A8T1YNV1</accession>
<evidence type="ECO:0000259" key="2">
    <source>
        <dbReference type="PROSITE" id="PS50081"/>
    </source>
</evidence>
<reference evidence="3 4" key="1">
    <citation type="submission" date="2020-12" db="EMBL/GenBank/DDBJ databases">
        <title>Concerted genomic and epigenomic changes stabilize Arabidopsis allopolyploids.</title>
        <authorList>
            <person name="Chen Z."/>
        </authorList>
    </citation>
    <scope>NUCLEOTIDE SEQUENCE [LARGE SCALE GENOMIC DNA]</scope>
    <source>
        <strain evidence="3">As9502</strain>
        <tissue evidence="3">Leaf</tissue>
    </source>
</reference>
<feature type="domain" description="Phorbol-ester/DAG-type" evidence="2">
    <location>
        <begin position="121"/>
        <end position="171"/>
    </location>
</feature>
<dbReference type="AlphaFoldDB" id="A0A8T1YNV1"/>